<dbReference type="OrthoDB" id="1725125at2759"/>
<keyword evidence="1" id="KW-0175">Coiled coil</keyword>
<dbReference type="PANTHER" id="PTHR37076">
    <property type="entry name" value="HISTONE-LYSINE N-METHYLTRANSFERASE, H3 LYSINE-79 SPECIFIC-LIKE-RELATED"/>
    <property type="match status" value="1"/>
</dbReference>
<dbReference type="AlphaFoldDB" id="A0A8B8KUG8"/>
<dbReference type="Proteomes" id="UP000694853">
    <property type="component" value="Unplaced"/>
</dbReference>
<gene>
    <name evidence="3 4" type="primary">LOC113858013</name>
</gene>
<sequence length="454" mass="52362">MIPPRRKKWTEAEEKTLIDKYGEMVADGSLAKMRTREKKFKPIAYHVNSVHHLRDPVAYPWQWSWKDVSTKVQNMRHQYLLVKQKIKKPEFSAGDCDGSEFDWVEGLTHWSNFLRYKDVFGDVALVGGSHGGNEFMVIADGDGDHGDGFLAAGSGGGSGSGGGGGMDMVEFGQMGHSGDGDGDADGDFVAAMDGVDNEVMGLGFEYDAEEGEVNYNGSGQVREDAENGFVYEEGEMAGSNLKKKRKVVKGMEKKAWRVLANQLGQLRDMEARFEQREVERERERQRRENLRVELDKQWEKKLEEREKEREEREKDRDKLRRQKMVEWEAIEKENEEMERKRREEELVHEREWEEGMNCRRLEWKKRFDEMLSQHRAEMGQMQTRILHEQQNLTSQLLGIFSQWTAQPAGLSDHTSASNHYLSQMMQNLHHVNGIVHGDTRVEGDNQEDQFIVDG</sequence>
<reference evidence="2" key="1">
    <citation type="journal article" date="2019" name="Toxins">
        <title>Detection of Abrin-Like and Prepropulchellin-Like Toxin Genes and Transcripts Using Whole Genome Sequencing and Full-Length Transcript Sequencing of Abrus precatorius.</title>
        <authorList>
            <person name="Hovde B.T."/>
            <person name="Daligault H.E."/>
            <person name="Hanschen E.R."/>
            <person name="Kunde Y.A."/>
            <person name="Johnson M.B."/>
            <person name="Starkenburg S.R."/>
            <person name="Johnson S.L."/>
        </authorList>
    </citation>
    <scope>NUCLEOTIDE SEQUENCE [LARGE SCALE GENOMIC DNA]</scope>
</reference>
<evidence type="ECO:0000256" key="1">
    <source>
        <dbReference type="SAM" id="Coils"/>
    </source>
</evidence>
<organism evidence="2 4">
    <name type="scientific">Abrus precatorius</name>
    <name type="common">Indian licorice</name>
    <name type="synonym">Glycine abrus</name>
    <dbReference type="NCBI Taxonomy" id="3816"/>
    <lineage>
        <taxon>Eukaryota</taxon>
        <taxon>Viridiplantae</taxon>
        <taxon>Streptophyta</taxon>
        <taxon>Embryophyta</taxon>
        <taxon>Tracheophyta</taxon>
        <taxon>Spermatophyta</taxon>
        <taxon>Magnoliopsida</taxon>
        <taxon>eudicotyledons</taxon>
        <taxon>Gunneridae</taxon>
        <taxon>Pentapetalae</taxon>
        <taxon>rosids</taxon>
        <taxon>fabids</taxon>
        <taxon>Fabales</taxon>
        <taxon>Fabaceae</taxon>
        <taxon>Papilionoideae</taxon>
        <taxon>50 kb inversion clade</taxon>
        <taxon>NPAAA clade</taxon>
        <taxon>indigoferoid/millettioid clade</taxon>
        <taxon>Abreae</taxon>
        <taxon>Abrus</taxon>
    </lineage>
</organism>
<feature type="coiled-coil region" evidence="1">
    <location>
        <begin position="266"/>
        <end position="350"/>
    </location>
</feature>
<protein>
    <submittedName>
        <fullName evidence="3 4">Keratin, type II cytoskeletal 1-like</fullName>
    </submittedName>
</protein>
<name>A0A8B8KUG8_ABRPR</name>
<keyword evidence="2" id="KW-1185">Reference proteome</keyword>
<evidence type="ECO:0000313" key="3">
    <source>
        <dbReference type="RefSeq" id="XP_027346208.1"/>
    </source>
</evidence>
<dbReference type="RefSeq" id="XP_027346209.1">
    <property type="nucleotide sequence ID" value="XM_027490408.1"/>
</dbReference>
<dbReference type="GeneID" id="113858013"/>
<proteinExistence type="predicted"/>
<evidence type="ECO:0000313" key="2">
    <source>
        <dbReference type="Proteomes" id="UP000694853"/>
    </source>
</evidence>
<dbReference type="RefSeq" id="XP_027346208.1">
    <property type="nucleotide sequence ID" value="XM_027490407.1"/>
</dbReference>
<accession>A0A8B8KUG8</accession>
<dbReference type="PANTHER" id="PTHR37076:SF4">
    <property type="entry name" value="HISTONE-LYSINE N-METHYLTRANSFERASE, H3 LYSINE-79 SPECIFIC-LIKE"/>
    <property type="match status" value="1"/>
</dbReference>
<reference evidence="3 4" key="2">
    <citation type="submission" date="2025-04" db="UniProtKB">
        <authorList>
            <consortium name="RefSeq"/>
        </authorList>
    </citation>
    <scope>IDENTIFICATION</scope>
    <source>
        <tissue evidence="3 4">Young leaves</tissue>
    </source>
</reference>
<dbReference type="KEGG" id="aprc:113858013"/>
<evidence type="ECO:0000313" key="4">
    <source>
        <dbReference type="RefSeq" id="XP_027346209.1"/>
    </source>
</evidence>